<gene>
    <name evidence="4" type="ORF">VHA_000848</name>
</gene>
<feature type="compositionally biased region" description="Polar residues" evidence="1">
    <location>
        <begin position="486"/>
        <end position="506"/>
    </location>
</feature>
<dbReference type="eggNOG" id="COG5571">
    <property type="taxonomic scope" value="Bacteria"/>
</dbReference>
<feature type="chain" id="PRO_5003008912" evidence="2">
    <location>
        <begin position="20"/>
        <end position="1023"/>
    </location>
</feature>
<protein>
    <submittedName>
        <fullName evidence="4">MSHA biogenesis protein MshQ</fullName>
    </submittedName>
</protein>
<comment type="caution">
    <text evidence="4">The sequence shown here is derived from an EMBL/GenBank/DDBJ whole genome shotgun (WGS) entry which is preliminary data.</text>
</comment>
<feature type="signal peptide" evidence="2">
    <location>
        <begin position="1"/>
        <end position="19"/>
    </location>
</feature>
<feature type="domain" description="DUF6701" evidence="3">
    <location>
        <begin position="373"/>
        <end position="1016"/>
    </location>
</feature>
<accession>D0I531</accession>
<dbReference type="OrthoDB" id="9790247at2"/>
<feature type="region of interest" description="Disordered" evidence="1">
    <location>
        <begin position="557"/>
        <end position="577"/>
    </location>
</feature>
<keyword evidence="2" id="KW-0732">Signal</keyword>
<evidence type="ECO:0000259" key="3">
    <source>
        <dbReference type="Pfam" id="PF20419"/>
    </source>
</evidence>
<proteinExistence type="predicted"/>
<evidence type="ECO:0000256" key="2">
    <source>
        <dbReference type="SAM" id="SignalP"/>
    </source>
</evidence>
<organism evidence="4 5">
    <name type="scientific">Grimontia hollisae CIP 101886</name>
    <dbReference type="NCBI Taxonomy" id="675812"/>
    <lineage>
        <taxon>Bacteria</taxon>
        <taxon>Pseudomonadati</taxon>
        <taxon>Pseudomonadota</taxon>
        <taxon>Gammaproteobacteria</taxon>
        <taxon>Vibrionales</taxon>
        <taxon>Vibrionaceae</taxon>
        <taxon>Grimontia</taxon>
    </lineage>
</organism>
<evidence type="ECO:0000256" key="1">
    <source>
        <dbReference type="SAM" id="MobiDB-lite"/>
    </source>
</evidence>
<name>D0I531_GRIHO</name>
<feature type="region of interest" description="Disordered" evidence="1">
    <location>
        <begin position="485"/>
        <end position="508"/>
    </location>
</feature>
<dbReference type="Proteomes" id="UP000003604">
    <property type="component" value="Unassembled WGS sequence"/>
</dbReference>
<dbReference type="Pfam" id="PF20419">
    <property type="entry name" value="DUF6701"/>
    <property type="match status" value="1"/>
</dbReference>
<reference evidence="4 5" key="1">
    <citation type="submission" date="2009-10" db="EMBL/GenBank/DDBJ databases">
        <authorList>
            <consortium name="Los Alamos National Laboratory (LANL)"/>
            <consortium name="National Microbial Pathogen Data Resource (NMPDR)"/>
            <person name="Saunders E.H."/>
            <person name="Munk A.C."/>
            <person name="Tapia R."/>
            <person name="Green L."/>
            <person name="Rogers Y."/>
            <person name="Detter J.C."/>
            <person name="Bruce D."/>
            <person name="Brettin T.S."/>
            <person name="Colwell R.R."/>
            <person name="Huq A."/>
            <person name="Grim C.J."/>
            <person name="Hasan N.A."/>
            <person name="Bartels D."/>
            <person name="Vonstein V."/>
        </authorList>
    </citation>
    <scope>NUCLEOTIDE SEQUENCE [LARGE SCALE GENOMIC DNA]</scope>
    <source>
        <strain evidence="4 5">CIP 101886</strain>
    </source>
</reference>
<dbReference type="RefSeq" id="WP_005502237.1">
    <property type="nucleotide sequence ID" value="NZ_ADAQ01000009.1"/>
</dbReference>
<sequence>MTRFLLVFFLLVFSSTLWASSNGIYFPGPAQAPTNTASNIVMEEASRVIETSNNSYVEMGFDEILQKDLGSYCSNGTQKVSCIKTDDRPPTAGLKPLVVGSGEGQLVETTLPAENDWGVMEFFFDQNSPNYKKVNFQQYRKAYFKSGVYFFGELTLGDNTELFFDGDVEIHVNTLKVSSNASVNSNGSPKNVVFYVHDNSLDIYTPPVHLGSNSLMHMYLYSEGAVKLGGGEETNTGARIWGAVTAPRIHLNKNAEIEYAGALRSYKLDFSPKTAVSDTCTAIPITFEVKNDKGETQTDIAGDLTVNATSSSVACWRGSANSTCNGSPSGNFSLRGGKRTLWLQNKAVGTVNVTASFTSEKTGELESEDTGSYTFTAGGYRISPSPLKMVAGKPEPVTIEATYGNCDPRPIPDYEGVKQVKVGTADYIQPRYADGTAPVTPVVDKATGEQVLSVTFSKGRAVDAFNITYPDAGTFSIPIEEVKASEPSTESLNNLTEQESATTASADTPKGDIVVESRPYTFAICGTLPTPKQISEGTAFKKAGEPFNVALKPVIWRQNDSPDPEPNNPGNPANTAPVTLNQSFCGRAPTPSFWRADALPVKVTLDTTARVTKPSGWQDALLSGVVPREHDDTNGANDNNAVRYRFNGISVGDVGSFLIQSQLDEQQPYFDMPVNPGLREIGRFYPSHFSVAGSLTPGMLPSDDKDGKGFTYLNQPFEGQYTVYAMTVDNQRVRNYHLSPRTATFEEWALHPSFARSGGFQDLTSRWYRPSARSVSGWQPDDNGFSQYVFGGGMTIKKESVPDGPFEDVEFAVGVATSDIDKTDFRYCEAAGATGCNEQVLSPDGTQFGAKFTDGDFFFGRMKLNGFAETQDFVSEQRLEVAIEYFNGQRFETNGRDNGSFISTQIGEKEVLVSDTDKDIDRAQILLRSDAGDIITKKTVKNGRSAFIVEPPKQNGAYNREQFRYWQRLDKGLVGIVPQTWLQHNWQGSQFDDDPSAMGTFGFYRGNDRVIYKGEKNITLTGE</sequence>
<evidence type="ECO:0000313" key="5">
    <source>
        <dbReference type="Proteomes" id="UP000003604"/>
    </source>
</evidence>
<keyword evidence="5" id="KW-1185">Reference proteome</keyword>
<dbReference type="InterPro" id="IPR046524">
    <property type="entry name" value="DUF6701"/>
</dbReference>
<dbReference type="GeneID" id="58895808"/>
<dbReference type="EMBL" id="ADAQ01000009">
    <property type="protein sequence ID" value="EEY73598.1"/>
    <property type="molecule type" value="Genomic_DNA"/>
</dbReference>
<evidence type="ECO:0000313" key="4">
    <source>
        <dbReference type="EMBL" id="EEY73598.1"/>
    </source>
</evidence>
<dbReference type="AlphaFoldDB" id="D0I531"/>